<evidence type="ECO:0000256" key="4">
    <source>
        <dbReference type="ARBA" id="ARBA00022833"/>
    </source>
</evidence>
<dbReference type="HOGENOM" id="CLU_739591_0_0_1"/>
<feature type="compositionally biased region" description="Acidic residues" evidence="7">
    <location>
        <begin position="299"/>
        <end position="310"/>
    </location>
</feature>
<feature type="compositionally biased region" description="Polar residues" evidence="7">
    <location>
        <begin position="137"/>
        <end position="146"/>
    </location>
</feature>
<feature type="domain" description="GATA-type" evidence="8">
    <location>
        <begin position="317"/>
        <end position="365"/>
    </location>
</feature>
<dbReference type="Gene3D" id="3.30.50.10">
    <property type="entry name" value="Erythroid Transcription Factor GATA-1, subunit A"/>
    <property type="match status" value="2"/>
</dbReference>
<dbReference type="InParanoid" id="A0A0C2SXW6"/>
<dbReference type="SMART" id="SM00401">
    <property type="entry name" value="ZnF_GATA"/>
    <property type="match status" value="2"/>
</dbReference>
<feature type="region of interest" description="Disordered" evidence="7">
    <location>
        <begin position="79"/>
        <end position="159"/>
    </location>
</feature>
<dbReference type="PROSITE" id="PS50114">
    <property type="entry name" value="GATA_ZN_FINGER_2"/>
    <property type="match status" value="2"/>
</dbReference>
<dbReference type="Proteomes" id="UP000054549">
    <property type="component" value="Unassembled WGS sequence"/>
</dbReference>
<dbReference type="GO" id="GO:0005634">
    <property type="term" value="C:nucleus"/>
    <property type="evidence" value="ECO:0007669"/>
    <property type="project" value="UniProtKB-SubCell"/>
</dbReference>
<evidence type="ECO:0000256" key="2">
    <source>
        <dbReference type="ARBA" id="ARBA00022723"/>
    </source>
</evidence>
<dbReference type="InterPro" id="IPR039355">
    <property type="entry name" value="Transcription_factor_GATA"/>
</dbReference>
<protein>
    <recommendedName>
        <fullName evidence="8">GATA-type domain-containing protein</fullName>
    </recommendedName>
</protein>
<dbReference type="PANTHER" id="PTHR10071">
    <property type="entry name" value="TRANSCRIPTION FACTOR GATA FAMILY MEMBER"/>
    <property type="match status" value="1"/>
</dbReference>
<evidence type="ECO:0000313" key="10">
    <source>
        <dbReference type="Proteomes" id="UP000054549"/>
    </source>
</evidence>
<evidence type="ECO:0000259" key="8">
    <source>
        <dbReference type="PROSITE" id="PS50114"/>
    </source>
</evidence>
<evidence type="ECO:0000256" key="7">
    <source>
        <dbReference type="SAM" id="MobiDB-lite"/>
    </source>
</evidence>
<dbReference type="PROSITE" id="PS00344">
    <property type="entry name" value="GATA_ZN_FINGER_1"/>
    <property type="match status" value="1"/>
</dbReference>
<dbReference type="GO" id="GO:0045165">
    <property type="term" value="P:cell fate commitment"/>
    <property type="evidence" value="ECO:0007669"/>
    <property type="project" value="TreeGrafter"/>
</dbReference>
<dbReference type="GO" id="GO:0000981">
    <property type="term" value="F:DNA-binding transcription factor activity, RNA polymerase II-specific"/>
    <property type="evidence" value="ECO:0007669"/>
    <property type="project" value="TreeGrafter"/>
</dbReference>
<feature type="region of interest" description="Disordered" evidence="7">
    <location>
        <begin position="353"/>
        <end position="374"/>
    </location>
</feature>
<dbReference type="CDD" id="cd00202">
    <property type="entry name" value="ZnF_GATA"/>
    <property type="match status" value="2"/>
</dbReference>
<dbReference type="SUPFAM" id="SSF57716">
    <property type="entry name" value="Glucocorticoid receptor-like (DNA-binding domain)"/>
    <property type="match status" value="2"/>
</dbReference>
<sequence length="374" mass="41357">MAQRGTYSQNNLTGHQSPAPPPQYFQTRRSSHDAQMNYSSFGGYGPASALHPFYDTSTLLTTRSSDVGYAQDVQSVPISHRSRASFSRTHHSSYSADFPRTVHSSHLPTTQTSSPAAWDAQQQSSYGYGQLPPYQGQPWQSSQHLPNPNAPYLGTVGANDELNRNVPHIATAVGPHVIHSPQQQWGSPSDPQSLYMYQFRQDDTQISPEMSLAGYSFSSVPSPSSSPSPSCGIDMSPVLGPRRASIDATPNVKRCSHCNATSTPLWRRNPMTMQPLCNACGLYLQQRNKLRPQELIDASNDDDESEDESDRDPNAPRCSHCQTHVTSVWRRSKSGEQLCNACGVYLRLRGKPRPLSLKQKKIKPRPHSSKHAAK</sequence>
<evidence type="ECO:0000256" key="6">
    <source>
        <dbReference type="PROSITE-ProRule" id="PRU00094"/>
    </source>
</evidence>
<keyword evidence="5" id="KW-0539">Nucleus</keyword>
<feature type="region of interest" description="Disordered" evidence="7">
    <location>
        <begin position="298"/>
        <end position="319"/>
    </location>
</feature>
<dbReference type="InterPro" id="IPR013088">
    <property type="entry name" value="Znf_NHR/GATA"/>
</dbReference>
<dbReference type="PANTHER" id="PTHR10071:SF281">
    <property type="entry name" value="BOX A-BINDING FACTOR-RELATED"/>
    <property type="match status" value="1"/>
</dbReference>
<reference evidence="9 10" key="1">
    <citation type="submission" date="2014-04" db="EMBL/GenBank/DDBJ databases">
        <title>Evolutionary Origins and Diversification of the Mycorrhizal Mutualists.</title>
        <authorList>
            <consortium name="DOE Joint Genome Institute"/>
            <consortium name="Mycorrhizal Genomics Consortium"/>
            <person name="Kohler A."/>
            <person name="Kuo A."/>
            <person name="Nagy L.G."/>
            <person name="Floudas D."/>
            <person name="Copeland A."/>
            <person name="Barry K.W."/>
            <person name="Cichocki N."/>
            <person name="Veneault-Fourrey C."/>
            <person name="LaButti K."/>
            <person name="Lindquist E.A."/>
            <person name="Lipzen A."/>
            <person name="Lundell T."/>
            <person name="Morin E."/>
            <person name="Murat C."/>
            <person name="Riley R."/>
            <person name="Ohm R."/>
            <person name="Sun H."/>
            <person name="Tunlid A."/>
            <person name="Henrissat B."/>
            <person name="Grigoriev I.V."/>
            <person name="Hibbett D.S."/>
            <person name="Martin F."/>
        </authorList>
    </citation>
    <scope>NUCLEOTIDE SEQUENCE [LARGE SCALE GENOMIC DNA]</scope>
    <source>
        <strain evidence="9 10">Koide BX008</strain>
    </source>
</reference>
<keyword evidence="4" id="KW-0862">Zinc</keyword>
<feature type="compositionally biased region" description="Polar residues" evidence="7">
    <location>
        <begin position="102"/>
        <end position="127"/>
    </location>
</feature>
<comment type="subcellular location">
    <subcellularLocation>
        <location evidence="1">Nucleus</location>
    </subcellularLocation>
</comment>
<dbReference type="GO" id="GO:0045944">
    <property type="term" value="P:positive regulation of transcription by RNA polymerase II"/>
    <property type="evidence" value="ECO:0007669"/>
    <property type="project" value="TreeGrafter"/>
</dbReference>
<dbReference type="InterPro" id="IPR000679">
    <property type="entry name" value="Znf_GATA"/>
</dbReference>
<gene>
    <name evidence="9" type="ORF">M378DRAFT_181032</name>
</gene>
<feature type="compositionally biased region" description="Basic residues" evidence="7">
    <location>
        <begin position="80"/>
        <end position="91"/>
    </location>
</feature>
<keyword evidence="3 6" id="KW-0863">Zinc-finger</keyword>
<feature type="compositionally biased region" description="Polar residues" evidence="7">
    <location>
        <begin position="1"/>
        <end position="16"/>
    </location>
</feature>
<accession>A0A0C2SXW6</accession>
<dbReference type="PRINTS" id="PR00619">
    <property type="entry name" value="GATAZNFINGER"/>
</dbReference>
<evidence type="ECO:0000313" key="9">
    <source>
        <dbReference type="EMBL" id="KIL58969.1"/>
    </source>
</evidence>
<dbReference type="GO" id="GO:0000122">
    <property type="term" value="P:negative regulation of transcription by RNA polymerase II"/>
    <property type="evidence" value="ECO:0007669"/>
    <property type="project" value="TreeGrafter"/>
</dbReference>
<dbReference type="Pfam" id="PF00320">
    <property type="entry name" value="GATA"/>
    <property type="match status" value="2"/>
</dbReference>
<dbReference type="OrthoDB" id="515401at2759"/>
<dbReference type="EMBL" id="KN818325">
    <property type="protein sequence ID" value="KIL58969.1"/>
    <property type="molecule type" value="Genomic_DNA"/>
</dbReference>
<name>A0A0C2SXW6_AMAMK</name>
<evidence type="ECO:0000256" key="3">
    <source>
        <dbReference type="ARBA" id="ARBA00022771"/>
    </source>
</evidence>
<dbReference type="AlphaFoldDB" id="A0A0C2SXW6"/>
<feature type="region of interest" description="Disordered" evidence="7">
    <location>
        <begin position="1"/>
        <end position="31"/>
    </location>
</feature>
<feature type="domain" description="GATA-type" evidence="8">
    <location>
        <begin position="253"/>
        <end position="292"/>
    </location>
</feature>
<proteinExistence type="predicted"/>
<organism evidence="9 10">
    <name type="scientific">Amanita muscaria (strain Koide BX008)</name>
    <dbReference type="NCBI Taxonomy" id="946122"/>
    <lineage>
        <taxon>Eukaryota</taxon>
        <taxon>Fungi</taxon>
        <taxon>Dikarya</taxon>
        <taxon>Basidiomycota</taxon>
        <taxon>Agaricomycotina</taxon>
        <taxon>Agaricomycetes</taxon>
        <taxon>Agaricomycetidae</taxon>
        <taxon>Agaricales</taxon>
        <taxon>Pluteineae</taxon>
        <taxon>Amanitaceae</taxon>
        <taxon>Amanita</taxon>
    </lineage>
</organism>
<evidence type="ECO:0000256" key="1">
    <source>
        <dbReference type="ARBA" id="ARBA00004123"/>
    </source>
</evidence>
<dbReference type="STRING" id="946122.A0A0C2SXW6"/>
<dbReference type="GO" id="GO:0008270">
    <property type="term" value="F:zinc ion binding"/>
    <property type="evidence" value="ECO:0007669"/>
    <property type="project" value="UniProtKB-KW"/>
</dbReference>
<keyword evidence="2" id="KW-0479">Metal-binding</keyword>
<dbReference type="GO" id="GO:0000978">
    <property type="term" value="F:RNA polymerase II cis-regulatory region sequence-specific DNA binding"/>
    <property type="evidence" value="ECO:0007669"/>
    <property type="project" value="TreeGrafter"/>
</dbReference>
<evidence type="ECO:0000256" key="5">
    <source>
        <dbReference type="ARBA" id="ARBA00023242"/>
    </source>
</evidence>
<keyword evidence="10" id="KW-1185">Reference proteome</keyword>